<comment type="caution">
    <text evidence="1">The sequence shown here is derived from an EMBL/GenBank/DDBJ whole genome shotgun (WGS) entry which is preliminary data.</text>
</comment>
<evidence type="ECO:0000313" key="2">
    <source>
        <dbReference type="Proteomes" id="UP001606134"/>
    </source>
</evidence>
<name>A0ABW7HHY7_9BURK</name>
<keyword evidence="2" id="KW-1185">Reference proteome</keyword>
<proteinExistence type="predicted"/>
<evidence type="ECO:0000313" key="1">
    <source>
        <dbReference type="EMBL" id="MFG6489533.1"/>
    </source>
</evidence>
<organism evidence="1 2">
    <name type="scientific">Pelomonas candidula</name>
    <dbReference type="NCBI Taxonomy" id="3299025"/>
    <lineage>
        <taxon>Bacteria</taxon>
        <taxon>Pseudomonadati</taxon>
        <taxon>Pseudomonadota</taxon>
        <taxon>Betaproteobacteria</taxon>
        <taxon>Burkholderiales</taxon>
        <taxon>Sphaerotilaceae</taxon>
        <taxon>Roseateles</taxon>
    </lineage>
</organism>
<protein>
    <submittedName>
        <fullName evidence="1">Uncharacterized protein</fullName>
    </submittedName>
</protein>
<reference evidence="1 2" key="1">
    <citation type="submission" date="2024-08" db="EMBL/GenBank/DDBJ databases">
        <authorList>
            <person name="Lu H."/>
        </authorList>
    </citation>
    <scope>NUCLEOTIDE SEQUENCE [LARGE SCALE GENOMIC DNA]</scope>
    <source>
        <strain evidence="1 2">BYS78W</strain>
    </source>
</reference>
<dbReference type="Proteomes" id="UP001606134">
    <property type="component" value="Unassembled WGS sequence"/>
</dbReference>
<accession>A0ABW7HHY7</accession>
<dbReference type="EMBL" id="JBIGIC010000013">
    <property type="protein sequence ID" value="MFG6489533.1"/>
    <property type="molecule type" value="Genomic_DNA"/>
</dbReference>
<sequence>MPLTSDNAAPADTAWAAADILSITLRQLRAWDEEATRQRVTQPRADEDAWEGTEIDVRRTVL</sequence>
<dbReference type="RefSeq" id="WP_394415930.1">
    <property type="nucleotide sequence ID" value="NZ_JBIGIC010000013.1"/>
</dbReference>
<gene>
    <name evidence="1" type="ORF">ACG04R_22840</name>
</gene>